<sequence>MRLFRWGVAAAATGVSVLAMLPGTAQAAPTTSASVKPTCSLGEITGSGNGSGQPISTRAGQNLVTHTTVRNAKSAPLSGVFFDYQMAAPSNHKGAAPTVWWKFNGGSWHHLIMTWHPATKASTAQWVGGDAVLGNLPGNTTRKLEMTVDYPSGATQGFYPGTLLAGAKTCGYQLLGAIPVTTAYEPR</sequence>
<dbReference type="EMBL" id="VFNX01000002">
    <property type="protein sequence ID" value="TQK86075.1"/>
    <property type="molecule type" value="Genomic_DNA"/>
</dbReference>
<proteinExistence type="predicted"/>
<dbReference type="RefSeq" id="WP_142219098.1">
    <property type="nucleotide sequence ID" value="NZ_JBPJFI010000001.1"/>
</dbReference>
<feature type="signal peptide" evidence="1">
    <location>
        <begin position="1"/>
        <end position="27"/>
    </location>
</feature>
<keyword evidence="1" id="KW-0732">Signal</keyword>
<dbReference type="Proteomes" id="UP000318103">
    <property type="component" value="Unassembled WGS sequence"/>
</dbReference>
<evidence type="ECO:0000256" key="1">
    <source>
        <dbReference type="SAM" id="SignalP"/>
    </source>
</evidence>
<accession>A0A542TGV2</accession>
<comment type="caution">
    <text evidence="2">The sequence shown here is derived from an EMBL/GenBank/DDBJ whole genome shotgun (WGS) entry which is preliminary data.</text>
</comment>
<evidence type="ECO:0000313" key="3">
    <source>
        <dbReference type="Proteomes" id="UP000318103"/>
    </source>
</evidence>
<evidence type="ECO:0000313" key="2">
    <source>
        <dbReference type="EMBL" id="TQK86075.1"/>
    </source>
</evidence>
<gene>
    <name evidence="2" type="ORF">FB563_6143</name>
</gene>
<feature type="chain" id="PRO_5022246606" evidence="1">
    <location>
        <begin position="28"/>
        <end position="187"/>
    </location>
</feature>
<dbReference type="AlphaFoldDB" id="A0A542TGV2"/>
<keyword evidence="3" id="KW-1185">Reference proteome</keyword>
<dbReference type="OrthoDB" id="4288796at2"/>
<reference evidence="2 3" key="1">
    <citation type="submission" date="2019-06" db="EMBL/GenBank/DDBJ databases">
        <title>Sequencing the genomes of 1000 actinobacteria strains.</title>
        <authorList>
            <person name="Klenk H.-P."/>
        </authorList>
    </citation>
    <scope>NUCLEOTIDE SEQUENCE [LARGE SCALE GENOMIC DNA]</scope>
    <source>
        <strain evidence="2 3">DSM 41929</strain>
    </source>
</reference>
<name>A0A542TGV2_9ACTN</name>
<protein>
    <submittedName>
        <fullName evidence="2">Uncharacterized protein</fullName>
    </submittedName>
</protein>
<organism evidence="2 3">
    <name type="scientific">Streptomyces puniciscabiei</name>
    <dbReference type="NCBI Taxonomy" id="164348"/>
    <lineage>
        <taxon>Bacteria</taxon>
        <taxon>Bacillati</taxon>
        <taxon>Actinomycetota</taxon>
        <taxon>Actinomycetes</taxon>
        <taxon>Kitasatosporales</taxon>
        <taxon>Streptomycetaceae</taxon>
        <taxon>Streptomyces</taxon>
    </lineage>
</organism>